<organism evidence="1 2">
    <name type="scientific">Heminiphilus faecis</name>
    <dbReference type="NCBI Taxonomy" id="2601703"/>
    <lineage>
        <taxon>Bacteria</taxon>
        <taxon>Pseudomonadati</taxon>
        <taxon>Bacteroidota</taxon>
        <taxon>Bacteroidia</taxon>
        <taxon>Bacteroidales</taxon>
        <taxon>Muribaculaceae</taxon>
        <taxon>Heminiphilus</taxon>
    </lineage>
</organism>
<dbReference type="RefSeq" id="WP_121698282.1">
    <property type="nucleotide sequence ID" value="NZ_JBCLPP010000004.1"/>
</dbReference>
<name>A0ABV4CSP8_9BACT</name>
<dbReference type="EMBL" id="JBCLPP010000004">
    <property type="protein sequence ID" value="MEY8244412.1"/>
    <property type="molecule type" value="Genomic_DNA"/>
</dbReference>
<dbReference type="PROSITE" id="PS51257">
    <property type="entry name" value="PROKAR_LIPOPROTEIN"/>
    <property type="match status" value="1"/>
</dbReference>
<dbReference type="InterPro" id="IPR042278">
    <property type="entry name" value="Mfa-like_1_N"/>
</dbReference>
<dbReference type="CDD" id="cd13120">
    <property type="entry name" value="BF2867_like_N"/>
    <property type="match status" value="1"/>
</dbReference>
<evidence type="ECO:0000313" key="1">
    <source>
        <dbReference type="EMBL" id="MEY8244412.1"/>
    </source>
</evidence>
<dbReference type="Gene3D" id="2.60.40.2620">
    <property type="entry name" value="Fimbrillin-like"/>
    <property type="match status" value="1"/>
</dbReference>
<gene>
    <name evidence="1" type="ORF">AAK873_02115</name>
</gene>
<accession>A0ABV4CSP8</accession>
<sequence>MKRSELSAIFLLPMLVAACGEDDAGYAPVEENAIRFTALAGHEARSNEVTTNTLTEFNVFAYTDGQLYMDDVKVSKDADNTWTYSPVMYWPTTPVNFFAYSPAQWLEGISNVNQTVTYDNDGNTDLIYAVNMNEEQSTSPVKLNFRHAMCHVEVELMSTTPSIAVSVSGIKLAGINKTGTFKFPQMTTAPGVATSAGVWSGLTALSEYTYYDGSTSPTVLTSTATGFSDSCSGFLLPQNLTAMTSDTGGYSGSYICVDCVINDKATGALLWPNGNTPPQQVVTDGDKKTGRLFFSLSNSDLTHWNDGYRYVYRITINNAEGMEPIDFDPSVEIFTEKTSLL</sequence>
<comment type="caution">
    <text evidence="1">The sequence shown here is derived from an EMBL/GenBank/DDBJ whole genome shotgun (WGS) entry which is preliminary data.</text>
</comment>
<dbReference type="Proteomes" id="UP001565200">
    <property type="component" value="Unassembled WGS sequence"/>
</dbReference>
<reference evidence="1 2" key="1">
    <citation type="submission" date="2024-03" db="EMBL/GenBank/DDBJ databases">
        <title>Mouse gut bacterial collection (mGBC) of GemPharmatech.</title>
        <authorList>
            <person name="He Y."/>
            <person name="Dong L."/>
            <person name="Wu D."/>
            <person name="Gao X."/>
            <person name="Lin Z."/>
        </authorList>
    </citation>
    <scope>NUCLEOTIDE SEQUENCE [LARGE SCALE GENOMIC DNA]</scope>
    <source>
        <strain evidence="1 2">54-13</strain>
    </source>
</reference>
<dbReference type="Pfam" id="PF13149">
    <property type="entry name" value="Mfa_like_1"/>
    <property type="match status" value="1"/>
</dbReference>
<keyword evidence="2" id="KW-1185">Reference proteome</keyword>
<protein>
    <submittedName>
        <fullName evidence="1">Fimbrillin family protein</fullName>
    </submittedName>
</protein>
<evidence type="ECO:0000313" key="2">
    <source>
        <dbReference type="Proteomes" id="UP001565200"/>
    </source>
</evidence>
<proteinExistence type="predicted"/>
<dbReference type="InterPro" id="IPR025049">
    <property type="entry name" value="Mfa-like_1"/>
</dbReference>